<evidence type="ECO:0000313" key="3">
    <source>
        <dbReference type="Proteomes" id="UP000678499"/>
    </source>
</evidence>
<name>A0A7R9BS21_9CRUS</name>
<evidence type="ECO:0000313" key="2">
    <source>
        <dbReference type="EMBL" id="CAD7279426.1"/>
    </source>
</evidence>
<organism evidence="2">
    <name type="scientific">Notodromas monacha</name>
    <dbReference type="NCBI Taxonomy" id="399045"/>
    <lineage>
        <taxon>Eukaryota</taxon>
        <taxon>Metazoa</taxon>
        <taxon>Ecdysozoa</taxon>
        <taxon>Arthropoda</taxon>
        <taxon>Crustacea</taxon>
        <taxon>Oligostraca</taxon>
        <taxon>Ostracoda</taxon>
        <taxon>Podocopa</taxon>
        <taxon>Podocopida</taxon>
        <taxon>Cypridocopina</taxon>
        <taxon>Cypridoidea</taxon>
        <taxon>Cyprididae</taxon>
        <taxon>Notodromas</taxon>
    </lineage>
</organism>
<dbReference type="EMBL" id="CAJPEX010001639">
    <property type="protein sequence ID" value="CAG0919578.1"/>
    <property type="molecule type" value="Genomic_DNA"/>
</dbReference>
<feature type="region of interest" description="Disordered" evidence="1">
    <location>
        <begin position="233"/>
        <end position="258"/>
    </location>
</feature>
<feature type="compositionally biased region" description="Basic and acidic residues" evidence="1">
    <location>
        <begin position="246"/>
        <end position="258"/>
    </location>
</feature>
<dbReference type="Proteomes" id="UP000678499">
    <property type="component" value="Unassembled WGS sequence"/>
</dbReference>
<dbReference type="AlphaFoldDB" id="A0A7R9BS21"/>
<keyword evidence="3" id="KW-1185">Reference proteome</keyword>
<protein>
    <submittedName>
        <fullName evidence="2">Uncharacterized protein</fullName>
    </submittedName>
</protein>
<evidence type="ECO:0000256" key="1">
    <source>
        <dbReference type="SAM" id="MobiDB-lite"/>
    </source>
</evidence>
<proteinExistence type="predicted"/>
<dbReference type="EMBL" id="OA883676">
    <property type="protein sequence ID" value="CAD7279426.1"/>
    <property type="molecule type" value="Genomic_DNA"/>
</dbReference>
<reference evidence="2" key="1">
    <citation type="submission" date="2020-11" db="EMBL/GenBank/DDBJ databases">
        <authorList>
            <person name="Tran Van P."/>
        </authorList>
    </citation>
    <scope>NUCLEOTIDE SEQUENCE</scope>
</reference>
<feature type="region of interest" description="Disordered" evidence="1">
    <location>
        <begin position="99"/>
        <end position="125"/>
    </location>
</feature>
<accession>A0A7R9BS21</accession>
<feature type="compositionally biased region" description="Low complexity" evidence="1">
    <location>
        <begin position="111"/>
        <end position="125"/>
    </location>
</feature>
<gene>
    <name evidence="2" type="ORF">NMOB1V02_LOCUS7099</name>
</gene>
<feature type="region of interest" description="Disordered" evidence="1">
    <location>
        <begin position="173"/>
        <end position="210"/>
    </location>
</feature>
<sequence length="579" mass="64267">MRTDVVYVMRGECLRRRSSFARRRGGITRTLIDDDDDDDRRTSSSLDDSAEGAVAYYTPVTHSLQGPASALAVQHYVAYAPAAPVVAQYQPAAVVVGQQHDESSAAHHYQHQQSSSSSSRYGAGYTKTSFSDDAAEHLEAHRKAVEEHQKAHALALQKHQEALLRAADKASWSLPTAGHSSPRRKPSVSTPMPFTNCKDSLHKGTPSTPRVTRAEAEYLHRDAIAKQQEMIRQQAARLDTSDESSYEGRAENEAQLNRDEHNEKALLARQDAEVQHQVQIAKAQGEQAKQPGAVEGFYRHVEYKDASGYSDSDSGSAEVNNKERPLPLAAAVDYQQHHQQQHQQVAYQGPRVSKEETERLHADAIKKQKEIIAQHEAFIASHKAGFKTYTYQQNDQHQVPSSSDESQEKKNNNNYLVGTYYPVNVVGPAPAAAAPHITTAYSTGQQQQRERAQLAEQDAEVRRQIQVAKEQGQFAAQEASFKYQNQQHQQAGGLAAAVVSKKGATVAHYNDEHQQQYRPSSSAASVVVHHNTSPVQYVYHRYARPTYTYAAVVPHASAVPQYQHQYFVKPSTSDDSGEE</sequence>